<reference evidence="4" key="1">
    <citation type="journal article" date="2019" name="Int. J. Syst. Evol. Microbiol.">
        <title>The Global Catalogue of Microorganisms (GCM) 10K type strain sequencing project: providing services to taxonomists for standard genome sequencing and annotation.</title>
        <authorList>
            <consortium name="The Broad Institute Genomics Platform"/>
            <consortium name="The Broad Institute Genome Sequencing Center for Infectious Disease"/>
            <person name="Wu L."/>
            <person name="Ma J."/>
        </authorList>
    </citation>
    <scope>NUCLEOTIDE SEQUENCE [LARGE SCALE GENOMIC DNA]</scope>
    <source>
        <strain evidence="4">CGMCC 4.7106</strain>
    </source>
</reference>
<comment type="caution">
    <text evidence="3">The sequence shown here is derived from an EMBL/GenBank/DDBJ whole genome shotgun (WGS) entry which is preliminary data.</text>
</comment>
<evidence type="ECO:0000256" key="1">
    <source>
        <dbReference type="SAM" id="MobiDB-lite"/>
    </source>
</evidence>
<name>A0ABW1C933_9ACTN</name>
<evidence type="ECO:0000313" key="4">
    <source>
        <dbReference type="Proteomes" id="UP001596096"/>
    </source>
</evidence>
<dbReference type="InterPro" id="IPR003346">
    <property type="entry name" value="Transposase_20"/>
</dbReference>
<dbReference type="EMBL" id="JBHSNW010000051">
    <property type="protein sequence ID" value="MFC5822139.1"/>
    <property type="molecule type" value="Genomic_DNA"/>
</dbReference>
<feature type="region of interest" description="Disordered" evidence="1">
    <location>
        <begin position="1"/>
        <end position="21"/>
    </location>
</feature>
<dbReference type="RefSeq" id="WP_148034686.1">
    <property type="nucleotide sequence ID" value="NZ_JAHKRN010000097.1"/>
</dbReference>
<dbReference type="Pfam" id="PF02371">
    <property type="entry name" value="Transposase_20"/>
    <property type="match status" value="1"/>
</dbReference>
<proteinExistence type="predicted"/>
<accession>A0ABW1C933</accession>
<evidence type="ECO:0000313" key="3">
    <source>
        <dbReference type="EMBL" id="MFC5822139.1"/>
    </source>
</evidence>
<organism evidence="3 4">
    <name type="scientific">Nonomuraea harbinensis</name>
    <dbReference type="NCBI Taxonomy" id="1286938"/>
    <lineage>
        <taxon>Bacteria</taxon>
        <taxon>Bacillati</taxon>
        <taxon>Actinomycetota</taxon>
        <taxon>Actinomycetes</taxon>
        <taxon>Streptosporangiales</taxon>
        <taxon>Streptosporangiaceae</taxon>
        <taxon>Nonomuraea</taxon>
    </lineage>
</organism>
<protein>
    <submittedName>
        <fullName evidence="3">Transposase</fullName>
    </submittedName>
</protein>
<evidence type="ECO:0000259" key="2">
    <source>
        <dbReference type="Pfam" id="PF02371"/>
    </source>
</evidence>
<feature type="domain" description="Transposase IS116/IS110/IS902 C-terminal" evidence="2">
    <location>
        <begin position="70"/>
        <end position="115"/>
    </location>
</feature>
<sequence>MTPDSRPCEWGKALADGGRRGASGRLSRYCTWSPLLRPCTLVPLDRHPSVAPLHQDRGVSQPQEREAGCFTSFPGLVDLTGARVFAELGGDRFASPTPRDLKAYAGSAPITHVSG</sequence>
<gene>
    <name evidence="3" type="ORF">ACFPUY_44265</name>
</gene>
<keyword evidence="4" id="KW-1185">Reference proteome</keyword>
<dbReference type="Proteomes" id="UP001596096">
    <property type="component" value="Unassembled WGS sequence"/>
</dbReference>